<dbReference type="EMBL" id="FORR01000021">
    <property type="protein sequence ID" value="SFJ77403.1"/>
    <property type="molecule type" value="Genomic_DNA"/>
</dbReference>
<accession>A0A1I3U3T3</accession>
<keyword evidence="4" id="KW-1185">Reference proteome</keyword>
<dbReference type="Proteomes" id="UP000199545">
    <property type="component" value="Unassembled WGS sequence"/>
</dbReference>
<dbReference type="InterPro" id="IPR006218">
    <property type="entry name" value="DAHP1/KDSA"/>
</dbReference>
<dbReference type="NCBIfam" id="NF009239">
    <property type="entry name" value="PRK12595.1"/>
    <property type="match status" value="1"/>
</dbReference>
<gene>
    <name evidence="3" type="ORF">SAMN05421852_12146</name>
</gene>
<dbReference type="InterPro" id="IPR052899">
    <property type="entry name" value="Class-I_DAHP_synthase"/>
</dbReference>
<dbReference type="SUPFAM" id="SSF51569">
    <property type="entry name" value="Aldolase"/>
    <property type="match status" value="1"/>
</dbReference>
<dbReference type="NCBIfam" id="TIGR01361">
    <property type="entry name" value="DAHP_synth_Bsub"/>
    <property type="match status" value="1"/>
</dbReference>
<dbReference type="PANTHER" id="PTHR43018">
    <property type="entry name" value="PHOSPHO-2-DEHYDRO-3-DEOXYHEPTONATE ALDOLASE"/>
    <property type="match status" value="1"/>
</dbReference>
<reference evidence="3 4" key="1">
    <citation type="submission" date="2016-10" db="EMBL/GenBank/DDBJ databases">
        <authorList>
            <person name="de Groot N.N."/>
        </authorList>
    </citation>
    <scope>NUCLEOTIDE SEQUENCE [LARGE SCALE GENOMIC DNA]</scope>
    <source>
        <strain evidence="3 4">DSM 44778</strain>
    </source>
</reference>
<evidence type="ECO:0000313" key="3">
    <source>
        <dbReference type="EMBL" id="SFJ77403.1"/>
    </source>
</evidence>
<protein>
    <submittedName>
        <fullName evidence="3">3-deoxy-D-arabinoheptulosonate-7-phosphate synthase</fullName>
    </submittedName>
</protein>
<dbReference type="NCBIfam" id="NF006421">
    <property type="entry name" value="PRK08673.1"/>
    <property type="match status" value="1"/>
</dbReference>
<dbReference type="OrthoDB" id="9780456at2"/>
<dbReference type="Pfam" id="PF00793">
    <property type="entry name" value="DAHP_synth_1"/>
    <property type="match status" value="1"/>
</dbReference>
<feature type="domain" description="DAHP synthetase I/KDSA" evidence="2">
    <location>
        <begin position="85"/>
        <end position="323"/>
    </location>
</feature>
<evidence type="ECO:0000313" key="4">
    <source>
        <dbReference type="Proteomes" id="UP000199545"/>
    </source>
</evidence>
<dbReference type="STRING" id="46223.SAMN05421852_12146"/>
<organism evidence="3 4">
    <name type="scientific">Thermoflavimicrobium dichotomicum</name>
    <dbReference type="NCBI Taxonomy" id="46223"/>
    <lineage>
        <taxon>Bacteria</taxon>
        <taxon>Bacillati</taxon>
        <taxon>Bacillota</taxon>
        <taxon>Bacilli</taxon>
        <taxon>Bacillales</taxon>
        <taxon>Thermoactinomycetaceae</taxon>
        <taxon>Thermoflavimicrobium</taxon>
    </lineage>
</organism>
<evidence type="ECO:0000256" key="1">
    <source>
        <dbReference type="ARBA" id="ARBA00022679"/>
    </source>
</evidence>
<dbReference type="GO" id="GO:0016832">
    <property type="term" value="F:aldehyde-lyase activity"/>
    <property type="evidence" value="ECO:0007669"/>
    <property type="project" value="InterPro"/>
</dbReference>
<dbReference type="PANTHER" id="PTHR43018:SF2">
    <property type="entry name" value="PHOSPHO-2-DEHYDRO-3-DEOXYHEPTONATE ALDOLASE"/>
    <property type="match status" value="1"/>
</dbReference>
<name>A0A1I3U3T3_9BACL</name>
<dbReference type="Gene3D" id="3.20.20.70">
    <property type="entry name" value="Aldolase class I"/>
    <property type="match status" value="1"/>
</dbReference>
<dbReference type="GO" id="GO:0009073">
    <property type="term" value="P:aromatic amino acid family biosynthetic process"/>
    <property type="evidence" value="ECO:0007669"/>
    <property type="project" value="InterPro"/>
</dbReference>
<evidence type="ECO:0000259" key="2">
    <source>
        <dbReference type="Pfam" id="PF00793"/>
    </source>
</evidence>
<proteinExistence type="predicted"/>
<dbReference type="RefSeq" id="WP_093231379.1">
    <property type="nucleotide sequence ID" value="NZ_FORR01000021.1"/>
</dbReference>
<dbReference type="GO" id="GO:0016740">
    <property type="term" value="F:transferase activity"/>
    <property type="evidence" value="ECO:0007669"/>
    <property type="project" value="UniProtKB-KW"/>
</dbReference>
<dbReference type="AlphaFoldDB" id="A0A1I3U3T3"/>
<sequence length="333" mass="37033">MIIEFIKSENSFLEEIKERLDKEGIKSVVNTAESKICLLTQPESTDLIYTLIDSRKIKDFYKVKYPFKLASRQFKSGNTVVKVNENYVGNGKPVFIAGPCAVESEQQLMVTAEFLASLGVNFLRGGAFKPRTSPYSFQGLGEEGLKILYKAKLATGLSIVSEVVNVEDVEVVAEYCDVLQIGTRNMYNYPLLKKVAKTNKPILLKRGFSATIDEWLLAAEYILSEGNFNVILCERGIRANSKYTRNLLDISAVPIIKELSHLPIIIDPSHAVGVTKYIPPVSKAALAVGSDGLIIEVHPNPEQALSDGQQSLNFEQFKRLYEQFSVEATNKVV</sequence>
<dbReference type="InterPro" id="IPR006268">
    <property type="entry name" value="DAHP_syn_2"/>
</dbReference>
<keyword evidence="1" id="KW-0808">Transferase</keyword>
<dbReference type="InterPro" id="IPR013785">
    <property type="entry name" value="Aldolase_TIM"/>
</dbReference>